<dbReference type="Proteomes" id="UP000000763">
    <property type="component" value="Chromosome 5"/>
</dbReference>
<accession>Q0DFL6</accession>
<organism evidence="2 3">
    <name type="scientific">Oryza sativa subsp. japonica</name>
    <name type="common">Rice</name>
    <dbReference type="NCBI Taxonomy" id="39947"/>
    <lineage>
        <taxon>Eukaryota</taxon>
        <taxon>Viridiplantae</taxon>
        <taxon>Streptophyta</taxon>
        <taxon>Embryophyta</taxon>
        <taxon>Tracheophyta</taxon>
        <taxon>Spermatophyta</taxon>
        <taxon>Magnoliopsida</taxon>
        <taxon>Liliopsida</taxon>
        <taxon>Poales</taxon>
        <taxon>Poaceae</taxon>
        <taxon>BOP clade</taxon>
        <taxon>Oryzoideae</taxon>
        <taxon>Oryzeae</taxon>
        <taxon>Oryzinae</taxon>
        <taxon>Oryza</taxon>
        <taxon>Oryza sativa</taxon>
    </lineage>
</organism>
<gene>
    <name evidence="2" type="ordered locus">Os05g0583000</name>
</gene>
<reference evidence="2 3" key="1">
    <citation type="journal article" date="2005" name="Nature">
        <title>The map-based sequence of the rice genome.</title>
        <authorList>
            <consortium name="International rice genome sequencing project (IRGSP)"/>
            <person name="Matsumoto T."/>
            <person name="Wu J."/>
            <person name="Kanamori H."/>
            <person name="Katayose Y."/>
            <person name="Fujisawa M."/>
            <person name="Namiki N."/>
            <person name="Mizuno H."/>
            <person name="Yamamoto K."/>
            <person name="Antonio B.A."/>
            <person name="Baba T."/>
            <person name="Sakata K."/>
            <person name="Nagamura Y."/>
            <person name="Aoki H."/>
            <person name="Arikawa K."/>
            <person name="Arita K."/>
            <person name="Bito T."/>
            <person name="Chiden Y."/>
            <person name="Fujitsuka N."/>
            <person name="Fukunaka R."/>
            <person name="Hamada M."/>
            <person name="Harada C."/>
            <person name="Hayashi A."/>
            <person name="Hijishita S."/>
            <person name="Honda M."/>
            <person name="Hosokawa S."/>
            <person name="Ichikawa Y."/>
            <person name="Idonuma A."/>
            <person name="Iijima M."/>
            <person name="Ikeda M."/>
            <person name="Ikeno M."/>
            <person name="Ito K."/>
            <person name="Ito S."/>
            <person name="Ito T."/>
            <person name="Ito Y."/>
            <person name="Ito Y."/>
            <person name="Iwabuchi A."/>
            <person name="Kamiya K."/>
            <person name="Karasawa W."/>
            <person name="Kurita K."/>
            <person name="Katagiri S."/>
            <person name="Kikuta A."/>
            <person name="Kobayashi H."/>
            <person name="Kobayashi N."/>
            <person name="Machita K."/>
            <person name="Maehara T."/>
            <person name="Masukawa M."/>
            <person name="Mizubayashi T."/>
            <person name="Mukai Y."/>
            <person name="Nagasaki H."/>
            <person name="Nagata Y."/>
            <person name="Naito S."/>
            <person name="Nakashima M."/>
            <person name="Nakama Y."/>
            <person name="Nakamichi Y."/>
            <person name="Nakamura M."/>
            <person name="Meguro A."/>
            <person name="Negishi M."/>
            <person name="Ohta I."/>
            <person name="Ohta T."/>
            <person name="Okamoto M."/>
            <person name="Ono N."/>
            <person name="Saji S."/>
            <person name="Sakaguchi M."/>
            <person name="Sakai K."/>
            <person name="Shibata M."/>
            <person name="Shimokawa T."/>
            <person name="Song J."/>
            <person name="Takazaki Y."/>
            <person name="Terasawa K."/>
            <person name="Tsugane M."/>
            <person name="Tsuji K."/>
            <person name="Ueda S."/>
            <person name="Waki K."/>
            <person name="Yamagata H."/>
            <person name="Yamamoto M."/>
            <person name="Yamamoto S."/>
            <person name="Yamane H."/>
            <person name="Yoshiki S."/>
            <person name="Yoshihara R."/>
            <person name="Yukawa K."/>
            <person name="Zhong H."/>
            <person name="Yano M."/>
            <person name="Yuan Q."/>
            <person name="Ouyang S."/>
            <person name="Liu J."/>
            <person name="Jones K.M."/>
            <person name="Gansberger K."/>
            <person name="Moffat K."/>
            <person name="Hill J."/>
            <person name="Bera J."/>
            <person name="Fadrosh D."/>
            <person name="Jin S."/>
            <person name="Johri S."/>
            <person name="Kim M."/>
            <person name="Overton L."/>
            <person name="Reardon M."/>
            <person name="Tsitrin T."/>
            <person name="Vuong H."/>
            <person name="Weaver B."/>
            <person name="Ciecko A."/>
            <person name="Tallon L."/>
            <person name="Jackson J."/>
            <person name="Pai G."/>
            <person name="Aken S.V."/>
            <person name="Utterback T."/>
            <person name="Reidmuller S."/>
            <person name="Feldblyum T."/>
            <person name="Hsiao J."/>
            <person name="Zismann V."/>
            <person name="Iobst S."/>
            <person name="de Vazeille A.R."/>
            <person name="Buell C.R."/>
            <person name="Ying K."/>
            <person name="Li Y."/>
            <person name="Lu T."/>
            <person name="Huang Y."/>
            <person name="Zhao Q."/>
            <person name="Feng Q."/>
            <person name="Zhang L."/>
            <person name="Zhu J."/>
            <person name="Weng Q."/>
            <person name="Mu J."/>
            <person name="Lu Y."/>
            <person name="Fan D."/>
            <person name="Liu Y."/>
            <person name="Guan J."/>
            <person name="Zhang Y."/>
            <person name="Yu S."/>
            <person name="Liu X."/>
            <person name="Zhang Y."/>
            <person name="Hong G."/>
            <person name="Han B."/>
            <person name="Choisne N."/>
            <person name="Demange N."/>
            <person name="Orjeda G."/>
            <person name="Samain S."/>
            <person name="Cattolico L."/>
            <person name="Pelletier E."/>
            <person name="Couloux A."/>
            <person name="Segurens B."/>
            <person name="Wincker P."/>
            <person name="D'Hont A."/>
            <person name="Scarpelli C."/>
            <person name="Weissenbach J."/>
            <person name="Salanoubat M."/>
            <person name="Quetier F."/>
            <person name="Yu Y."/>
            <person name="Kim H.R."/>
            <person name="Rambo T."/>
            <person name="Currie J."/>
            <person name="Collura K."/>
            <person name="Luo M."/>
            <person name="Yang T."/>
            <person name="Ammiraju J.S.S."/>
            <person name="Engler F."/>
            <person name="Soderlund C."/>
            <person name="Wing R.A."/>
            <person name="Palmer L.E."/>
            <person name="de la Bastide M."/>
            <person name="Spiegel L."/>
            <person name="Nascimento L."/>
            <person name="Zutavern T."/>
            <person name="O'Shaughnessy A."/>
            <person name="Dike S."/>
            <person name="Dedhia N."/>
            <person name="Preston R."/>
            <person name="Balija V."/>
            <person name="McCombie W.R."/>
            <person name="Chow T."/>
            <person name="Chen H."/>
            <person name="Chung M."/>
            <person name="Chen C."/>
            <person name="Shaw J."/>
            <person name="Wu H."/>
            <person name="Hsiao K."/>
            <person name="Chao Y."/>
            <person name="Chu M."/>
            <person name="Cheng C."/>
            <person name="Hour A."/>
            <person name="Lee P."/>
            <person name="Lin S."/>
            <person name="Lin Y."/>
            <person name="Liou J."/>
            <person name="Liu S."/>
            <person name="Hsing Y."/>
            <person name="Raghuvanshi S."/>
            <person name="Mohanty A."/>
            <person name="Bharti A.K."/>
            <person name="Gaur A."/>
            <person name="Gupta V."/>
            <person name="Kumar D."/>
            <person name="Ravi V."/>
            <person name="Vij S."/>
            <person name="Kapur A."/>
            <person name="Khurana P."/>
            <person name="Khurana P."/>
            <person name="Khurana J.P."/>
            <person name="Tyagi A.K."/>
            <person name="Gaikwad K."/>
            <person name="Singh A."/>
            <person name="Dalal V."/>
            <person name="Srivastava S."/>
            <person name="Dixit A."/>
            <person name="Pal A.K."/>
            <person name="Ghazi I.A."/>
            <person name="Yadav M."/>
            <person name="Pandit A."/>
            <person name="Bhargava A."/>
            <person name="Sureshbabu K."/>
            <person name="Batra K."/>
            <person name="Sharma T.R."/>
            <person name="Mohapatra T."/>
            <person name="Singh N.K."/>
            <person name="Messing J."/>
            <person name="Nelson A.B."/>
            <person name="Fuks G."/>
            <person name="Kavchok S."/>
            <person name="Keizer G."/>
            <person name="Linton E."/>
            <person name="Llaca V."/>
            <person name="Song R."/>
            <person name="Tanyolac B."/>
            <person name="Young S."/>
            <person name="Ho-Il K."/>
            <person name="Hahn J.H."/>
            <person name="Sangsakoo G."/>
            <person name="Vanavichit A."/>
            <person name="de Mattos Luiz.A.T."/>
            <person name="Zimmer P.D."/>
            <person name="Malone G."/>
            <person name="Dellagostin O."/>
            <person name="de Oliveira A.C."/>
            <person name="Bevan M."/>
            <person name="Bancroft I."/>
            <person name="Minx P."/>
            <person name="Cordum H."/>
            <person name="Wilson R."/>
            <person name="Cheng Z."/>
            <person name="Jin W."/>
            <person name="Jiang J."/>
            <person name="Leong S.A."/>
            <person name="Iwama H."/>
            <person name="Gojobori T."/>
            <person name="Itoh T."/>
            <person name="Niimura Y."/>
            <person name="Fujii Y."/>
            <person name="Habara T."/>
            <person name="Sakai H."/>
            <person name="Sato Y."/>
            <person name="Wilson G."/>
            <person name="Kumar K."/>
            <person name="McCouch S."/>
            <person name="Juretic N."/>
            <person name="Hoen D."/>
            <person name="Wright S."/>
            <person name="Bruskiewich R."/>
            <person name="Bureau T."/>
            <person name="Miyao A."/>
            <person name="Hirochika H."/>
            <person name="Nishikawa T."/>
            <person name="Kadowaki K."/>
            <person name="Sugiura M."/>
            <person name="Burr B."/>
            <person name="Sasaki T."/>
        </authorList>
    </citation>
    <scope>NUCLEOTIDE SEQUENCE [LARGE SCALE GENOMIC DNA]</scope>
    <source>
        <strain evidence="3">cv. Nipponbare</strain>
    </source>
</reference>
<evidence type="ECO:0000313" key="2">
    <source>
        <dbReference type="EMBL" id="BAF18357.2"/>
    </source>
</evidence>
<dbReference type="AlphaFoldDB" id="Q0DFL6"/>
<dbReference type="EMBL" id="AP008211">
    <property type="protein sequence ID" value="BAF18357.2"/>
    <property type="molecule type" value="Genomic_DNA"/>
</dbReference>
<dbReference type="KEGG" id="dosa:Os05g0583000"/>
<sequence length="141" mass="15260">ATCGVHDQERGRPPRGRLPVAQVRPESRQEQLLPKLLPVHGAAVRGEEAGGEVGAGPVHGDHHIRRAAHAPEPRELPHAQAAGAHACERARCHARRRRRLPVRRAAAAAPWLRRSPRRSVPGHSAGITGRQIITATEVSLL</sequence>
<feature type="compositionally biased region" description="Basic and acidic residues" evidence="1">
    <location>
        <begin position="1"/>
        <end position="12"/>
    </location>
</feature>
<feature type="region of interest" description="Disordered" evidence="1">
    <location>
        <begin position="1"/>
        <end position="29"/>
    </location>
</feature>
<evidence type="ECO:0000256" key="1">
    <source>
        <dbReference type="SAM" id="MobiDB-lite"/>
    </source>
</evidence>
<proteinExistence type="predicted"/>
<protein>
    <submittedName>
        <fullName evidence="2">Os05g0583000 protein</fullName>
    </submittedName>
</protein>
<evidence type="ECO:0000313" key="3">
    <source>
        <dbReference type="Proteomes" id="UP000000763"/>
    </source>
</evidence>
<reference evidence="3" key="2">
    <citation type="journal article" date="2008" name="Nucleic Acids Res.">
        <title>The rice annotation project database (RAP-DB): 2008 update.</title>
        <authorList>
            <consortium name="The rice annotation project (RAP)"/>
        </authorList>
    </citation>
    <scope>GENOME REANNOTATION</scope>
    <source>
        <strain evidence="3">cv. Nipponbare</strain>
    </source>
</reference>
<name>Q0DFL6_ORYSJ</name>
<feature type="non-terminal residue" evidence="2">
    <location>
        <position position="1"/>
    </location>
</feature>